<proteinExistence type="predicted"/>
<dbReference type="EMBL" id="LGTL01000004">
    <property type="protein sequence ID" value="KPA83014.1"/>
    <property type="molecule type" value="Genomic_DNA"/>
</dbReference>
<organism evidence="3 4">
    <name type="scientific">Leptomonas pyrrhocoris</name>
    <name type="common">Firebug parasite</name>
    <dbReference type="NCBI Taxonomy" id="157538"/>
    <lineage>
        <taxon>Eukaryota</taxon>
        <taxon>Discoba</taxon>
        <taxon>Euglenozoa</taxon>
        <taxon>Kinetoplastea</taxon>
        <taxon>Metakinetoplastina</taxon>
        <taxon>Trypanosomatida</taxon>
        <taxon>Trypanosomatidae</taxon>
        <taxon>Leishmaniinae</taxon>
        <taxon>Leptomonas</taxon>
    </lineage>
</organism>
<dbReference type="Proteomes" id="UP000037923">
    <property type="component" value="Unassembled WGS sequence"/>
</dbReference>
<dbReference type="AlphaFoldDB" id="A0A0N0VGD0"/>
<evidence type="ECO:0000256" key="2">
    <source>
        <dbReference type="SAM" id="Phobius"/>
    </source>
</evidence>
<feature type="compositionally biased region" description="Basic residues" evidence="1">
    <location>
        <begin position="97"/>
        <end position="120"/>
    </location>
</feature>
<dbReference type="RefSeq" id="XP_015661453.1">
    <property type="nucleotide sequence ID" value="XM_015799851.1"/>
</dbReference>
<keyword evidence="4" id="KW-1185">Reference proteome</keyword>
<gene>
    <name evidence="3" type="ORF">ABB37_02744</name>
</gene>
<feature type="region of interest" description="Disordered" evidence="1">
    <location>
        <begin position="39"/>
        <end position="147"/>
    </location>
</feature>
<protein>
    <submittedName>
        <fullName evidence="3">Uncharacterized protein</fullName>
    </submittedName>
</protein>
<evidence type="ECO:0000256" key="1">
    <source>
        <dbReference type="SAM" id="MobiDB-lite"/>
    </source>
</evidence>
<comment type="caution">
    <text evidence="3">The sequence shown here is derived from an EMBL/GenBank/DDBJ whole genome shotgun (WGS) entry which is preliminary data.</text>
</comment>
<sequence length="147" mass="16578">MSLEFFTIFVSISGGAGVIAFVIVVALCCREYKLLETDDDDSESDSVYSDSGASPASNSGEGPDYPNDAVSQTERSWDAESNNSFPEENESHDSFRQHRHRHHRHRHRHHHRHGRHRSRSRSCGVSTPNSAEEEDAAVTDEFWNGSY</sequence>
<dbReference type="GeneID" id="26903035"/>
<keyword evidence="2" id="KW-0472">Membrane</keyword>
<evidence type="ECO:0000313" key="3">
    <source>
        <dbReference type="EMBL" id="KPA83014.1"/>
    </source>
</evidence>
<evidence type="ECO:0000313" key="4">
    <source>
        <dbReference type="Proteomes" id="UP000037923"/>
    </source>
</evidence>
<keyword evidence="2" id="KW-0812">Transmembrane</keyword>
<reference evidence="3 4" key="1">
    <citation type="submission" date="2015-07" db="EMBL/GenBank/DDBJ databases">
        <title>High-quality genome of monoxenous trypanosomatid Leptomonas pyrrhocoris.</title>
        <authorList>
            <person name="Flegontov P."/>
            <person name="Butenko A."/>
            <person name="Firsov S."/>
            <person name="Vlcek C."/>
            <person name="Logacheva M.D."/>
            <person name="Field M."/>
            <person name="Filatov D."/>
            <person name="Flegontova O."/>
            <person name="Gerasimov E."/>
            <person name="Jackson A.P."/>
            <person name="Kelly S."/>
            <person name="Opperdoes F."/>
            <person name="O'Reilly A."/>
            <person name="Votypka J."/>
            <person name="Yurchenko V."/>
            <person name="Lukes J."/>
        </authorList>
    </citation>
    <scope>NUCLEOTIDE SEQUENCE [LARGE SCALE GENOMIC DNA]</scope>
    <source>
        <strain evidence="3">H10</strain>
    </source>
</reference>
<feature type="transmembrane region" description="Helical" evidence="2">
    <location>
        <begin position="6"/>
        <end position="29"/>
    </location>
</feature>
<accession>A0A0N0VGD0</accession>
<keyword evidence="2" id="KW-1133">Transmembrane helix</keyword>
<dbReference type="VEuPathDB" id="TriTrypDB:LpyrH10_04_2940"/>
<name>A0A0N0VGD0_LEPPY</name>
<feature type="compositionally biased region" description="Low complexity" evidence="1">
    <location>
        <begin position="45"/>
        <end position="54"/>
    </location>
</feature>